<accession>A0A812RG81</accession>
<dbReference type="GO" id="GO:0006801">
    <property type="term" value="P:superoxide metabolic process"/>
    <property type="evidence" value="ECO:0007669"/>
    <property type="project" value="InterPro"/>
</dbReference>
<dbReference type="EMBL" id="CAJNIZ010020410">
    <property type="protein sequence ID" value="CAE7440106.1"/>
    <property type="molecule type" value="Genomic_DNA"/>
</dbReference>
<reference evidence="2" key="1">
    <citation type="submission" date="2021-02" db="EMBL/GenBank/DDBJ databases">
        <authorList>
            <person name="Dougan E. K."/>
            <person name="Rhodes N."/>
            <person name="Thang M."/>
            <person name="Chan C."/>
        </authorList>
    </citation>
    <scope>NUCLEOTIDE SEQUENCE</scope>
</reference>
<comment type="caution">
    <text evidence="2">The sequence shown here is derived from an EMBL/GenBank/DDBJ whole genome shotgun (WGS) entry which is preliminary data.</text>
</comment>
<proteinExistence type="predicted"/>
<dbReference type="InterPro" id="IPR036423">
    <property type="entry name" value="SOD-like_Cu/Zn_dom_sf"/>
</dbReference>
<gene>
    <name evidence="2" type="ORF">SPIL2461_LOCUS10728</name>
</gene>
<evidence type="ECO:0008006" key="4">
    <source>
        <dbReference type="Google" id="ProtNLM"/>
    </source>
</evidence>
<dbReference type="AlphaFoldDB" id="A0A812RG81"/>
<dbReference type="GO" id="GO:0046872">
    <property type="term" value="F:metal ion binding"/>
    <property type="evidence" value="ECO:0007669"/>
    <property type="project" value="InterPro"/>
</dbReference>
<dbReference type="SUPFAM" id="SSF49329">
    <property type="entry name" value="Cu,Zn superoxide dismutase-like"/>
    <property type="match status" value="2"/>
</dbReference>
<name>A0A812RG81_SYMPI</name>
<feature type="compositionally biased region" description="Low complexity" evidence="1">
    <location>
        <begin position="354"/>
        <end position="369"/>
    </location>
</feature>
<feature type="compositionally biased region" description="Basic and acidic residues" evidence="1">
    <location>
        <begin position="370"/>
        <end position="382"/>
    </location>
</feature>
<feature type="non-terminal residue" evidence="2">
    <location>
        <position position="1"/>
    </location>
</feature>
<evidence type="ECO:0000313" key="2">
    <source>
        <dbReference type="EMBL" id="CAE7440106.1"/>
    </source>
</evidence>
<sequence length="382" mass="40472">VRYVIQAFLPTVVNDIEVTTGLTSADIDGRVVVVYDYDGVPIGIAIIQLPEGAPEPAEGDDLYVFDFSPYPGSSSPYQPTGVVEVKSADNGETQLSWSLTGLDPSCSSDCMSCSDAGATYWAGDDGNPWGSVKYDSSTDPANVLFLSVDTGLARADVLGRAMVIYDAAGAPIACGIIEESTTTVFEDYPGYAGDLPDTSGGVKVESDDETQTLSWLFTQGLDPRCSDPCTANNCCGVHIHEGTSCASADAVGGHFWDMDQYPEDPWQDVRYVIEGSLPSKVNDLKVTTGLSAAQVNGRTVIVHDYDGVRIGCATIKICIDTGSTVKGAIDKLEEAVDQIKDALTDLEGVVAAKSSNHSGKGYSHSGYHSSDYKKEAHPPAYK</sequence>
<protein>
    <recommendedName>
        <fullName evidence="4">Superoxide dismutase copper/zinc binding domain-containing protein</fullName>
    </recommendedName>
</protein>
<organism evidence="2 3">
    <name type="scientific">Symbiodinium pilosum</name>
    <name type="common">Dinoflagellate</name>
    <dbReference type="NCBI Taxonomy" id="2952"/>
    <lineage>
        <taxon>Eukaryota</taxon>
        <taxon>Sar</taxon>
        <taxon>Alveolata</taxon>
        <taxon>Dinophyceae</taxon>
        <taxon>Suessiales</taxon>
        <taxon>Symbiodiniaceae</taxon>
        <taxon>Symbiodinium</taxon>
    </lineage>
</organism>
<evidence type="ECO:0000256" key="1">
    <source>
        <dbReference type="SAM" id="MobiDB-lite"/>
    </source>
</evidence>
<feature type="non-terminal residue" evidence="2">
    <location>
        <position position="382"/>
    </location>
</feature>
<evidence type="ECO:0000313" key="3">
    <source>
        <dbReference type="Proteomes" id="UP000649617"/>
    </source>
</evidence>
<dbReference type="OrthoDB" id="421256at2759"/>
<keyword evidence="3" id="KW-1185">Reference proteome</keyword>
<dbReference type="Proteomes" id="UP000649617">
    <property type="component" value="Unassembled WGS sequence"/>
</dbReference>
<dbReference type="Gene3D" id="2.60.40.200">
    <property type="entry name" value="Superoxide dismutase, copper/zinc binding domain"/>
    <property type="match status" value="1"/>
</dbReference>
<feature type="region of interest" description="Disordered" evidence="1">
    <location>
        <begin position="354"/>
        <end position="382"/>
    </location>
</feature>